<keyword evidence="8" id="KW-0282">Flagellum</keyword>
<dbReference type="InterPro" id="IPR053967">
    <property type="entry name" value="LlgE_F_G-like_D1"/>
</dbReference>
<comment type="caution">
    <text evidence="8">The sequence shown here is derived from an EMBL/GenBank/DDBJ whole genome shotgun (WGS) entry which is preliminary data.</text>
</comment>
<evidence type="ECO:0000256" key="2">
    <source>
        <dbReference type="ARBA" id="ARBA00009677"/>
    </source>
</evidence>
<feature type="domain" description="Flagellar basal-body/hook protein C-terminal" evidence="6">
    <location>
        <begin position="217"/>
        <end position="260"/>
    </location>
</feature>
<dbReference type="NCBIfam" id="TIGR03506">
    <property type="entry name" value="FlgEFG_subfam"/>
    <property type="match status" value="2"/>
</dbReference>
<comment type="similarity">
    <text evidence="2 4">Belongs to the flagella basal body rod proteins family.</text>
</comment>
<protein>
    <recommendedName>
        <fullName evidence="4">Flagellar hook protein FlgE</fullName>
    </recommendedName>
</protein>
<organism evidence="8 9">
    <name type="scientific">Methylobacterium oryzae</name>
    <dbReference type="NCBI Taxonomy" id="334852"/>
    <lineage>
        <taxon>Bacteria</taxon>
        <taxon>Pseudomonadati</taxon>
        <taxon>Pseudomonadota</taxon>
        <taxon>Alphaproteobacteria</taxon>
        <taxon>Hyphomicrobiales</taxon>
        <taxon>Methylobacteriaceae</taxon>
        <taxon>Methylobacterium</taxon>
    </lineage>
</organism>
<comment type="function">
    <text evidence="4">A flexible structure which links the flagellar filament to the drive apparatus in the basal body.</text>
</comment>
<name>A0ABU7TXC4_9HYPH</name>
<evidence type="ECO:0000256" key="1">
    <source>
        <dbReference type="ARBA" id="ARBA00004117"/>
    </source>
</evidence>
<evidence type="ECO:0000259" key="6">
    <source>
        <dbReference type="Pfam" id="PF06429"/>
    </source>
</evidence>
<accession>A0ABU7TXC4</accession>
<reference evidence="8 9" key="1">
    <citation type="journal article" date="2012" name="Genet. Mol. Biol.">
        <title>Analysis of 16S rRNA and mxaF genes revealing insights into Methylobacterium niche-specific plant association.</title>
        <authorList>
            <person name="Dourado M.N."/>
            <person name="Andreote F.D."/>
            <person name="Dini-Andreote F."/>
            <person name="Conti R."/>
            <person name="Araujo J.M."/>
            <person name="Araujo W.L."/>
        </authorList>
    </citation>
    <scope>NUCLEOTIDE SEQUENCE [LARGE SCALE GENOMIC DNA]</scope>
    <source>
        <strain evidence="8 9">TC3-10</strain>
    </source>
</reference>
<evidence type="ECO:0000256" key="4">
    <source>
        <dbReference type="RuleBase" id="RU362116"/>
    </source>
</evidence>
<dbReference type="InterPro" id="IPR001444">
    <property type="entry name" value="Flag_bb_rod_N"/>
</dbReference>
<dbReference type="Pfam" id="PF22692">
    <property type="entry name" value="LlgE_F_G_D1"/>
    <property type="match status" value="1"/>
</dbReference>
<keyword evidence="8" id="KW-0966">Cell projection</keyword>
<keyword evidence="9" id="KW-1185">Reference proteome</keyword>
<dbReference type="Proteomes" id="UP001355206">
    <property type="component" value="Unassembled WGS sequence"/>
</dbReference>
<keyword evidence="8" id="KW-0969">Cilium</keyword>
<dbReference type="InterPro" id="IPR010930">
    <property type="entry name" value="Flg_bb/hook_C_dom"/>
</dbReference>
<dbReference type="EMBL" id="MLCA01000017">
    <property type="protein sequence ID" value="MEE7494605.1"/>
    <property type="molecule type" value="Genomic_DNA"/>
</dbReference>
<evidence type="ECO:0000313" key="9">
    <source>
        <dbReference type="Proteomes" id="UP001355206"/>
    </source>
</evidence>
<dbReference type="PANTHER" id="PTHR30435:SF1">
    <property type="entry name" value="FLAGELLAR HOOK PROTEIN FLGE"/>
    <property type="match status" value="1"/>
</dbReference>
<feature type="domain" description="Flagellar hook protein FlgE/F/G-like D1" evidence="7">
    <location>
        <begin position="84"/>
        <end position="164"/>
    </location>
</feature>
<evidence type="ECO:0000259" key="7">
    <source>
        <dbReference type="Pfam" id="PF22692"/>
    </source>
</evidence>
<dbReference type="PANTHER" id="PTHR30435">
    <property type="entry name" value="FLAGELLAR PROTEIN"/>
    <property type="match status" value="1"/>
</dbReference>
<evidence type="ECO:0000313" key="8">
    <source>
        <dbReference type="EMBL" id="MEE7494605.1"/>
    </source>
</evidence>
<gene>
    <name evidence="8" type="ORF">MOTC310_30990</name>
</gene>
<comment type="subcellular location">
    <subcellularLocation>
        <location evidence="1 4">Bacterial flagellum basal body</location>
    </subcellularLocation>
</comment>
<keyword evidence="3 4" id="KW-0975">Bacterial flagellum</keyword>
<dbReference type="InterPro" id="IPR020013">
    <property type="entry name" value="Flagellar_FlgE/F/G"/>
</dbReference>
<evidence type="ECO:0000256" key="3">
    <source>
        <dbReference type="ARBA" id="ARBA00023143"/>
    </source>
</evidence>
<evidence type="ECO:0000259" key="5">
    <source>
        <dbReference type="Pfam" id="PF00460"/>
    </source>
</evidence>
<dbReference type="SUPFAM" id="SSF117143">
    <property type="entry name" value="Flagellar hook protein flgE"/>
    <property type="match status" value="1"/>
</dbReference>
<dbReference type="Pfam" id="PF06429">
    <property type="entry name" value="Flg_bbr_C"/>
    <property type="match status" value="1"/>
</dbReference>
<feature type="domain" description="Flagellar basal body rod protein N-terminal" evidence="5">
    <location>
        <begin position="9"/>
        <end position="37"/>
    </location>
</feature>
<dbReference type="Pfam" id="PF00460">
    <property type="entry name" value="Flg_bb_rod"/>
    <property type="match status" value="1"/>
</dbReference>
<sequence length="263" mass="26544">MGLFTALSNSISGASAQSLALNNISGNIANTQTVGFKSTETRFADMLAETGDSTQLAGGVLPSTRNSLNIQGTMQSTGVATNLAISGNGYFVVKKNTGTPDSPAFAGDTGYTRRGDFAPDASGYLSNGAGYYLFAGPAATTPVQVPTGASTLASLAVSPAGTLTGTAADGSTVPLGTLQLAQFGMQDNLASLDGGTYVATGQSGTPTYGLNGATITAGSVEQSNAGISDQFSKMIETQQAYTANTKVMSTTDQMLQDAIAMYT</sequence>
<dbReference type="InterPro" id="IPR037925">
    <property type="entry name" value="FlgE/F/G-like"/>
</dbReference>
<proteinExistence type="inferred from homology"/>